<protein>
    <recommendedName>
        <fullName evidence="2">Integrase catalytic domain-containing protein</fullName>
    </recommendedName>
</protein>
<sequence>MPPANGPAKGHVERGFGSINTEFCQWLPGFTGSRVGERGSRLEQERLWTVSELQALWEEFLVHWHHRPHEGLRHP</sequence>
<evidence type="ECO:0008006" key="2">
    <source>
        <dbReference type="Google" id="ProtNLM"/>
    </source>
</evidence>
<dbReference type="InterPro" id="IPR012337">
    <property type="entry name" value="RNaseH-like_sf"/>
</dbReference>
<reference evidence="1" key="1">
    <citation type="submission" date="2024-06" db="EMBL/GenBank/DDBJ databases">
        <authorList>
            <consortium name="consrtm"/>
            <person name="Uemura M."/>
            <person name="Terahara T."/>
        </authorList>
    </citation>
    <scope>NUCLEOTIDE SEQUENCE</scope>
    <source>
        <strain evidence="1">KM77-8</strain>
        <plasmid evidence="1">pKM77-8_2</plasmid>
    </source>
</reference>
<dbReference type="Gene3D" id="3.30.420.10">
    <property type="entry name" value="Ribonuclease H-like superfamily/Ribonuclease H"/>
    <property type="match status" value="1"/>
</dbReference>
<proteinExistence type="predicted"/>
<gene>
    <name evidence="1" type="ORF">SHKM778_95840</name>
</gene>
<keyword evidence="1" id="KW-0614">Plasmid</keyword>
<dbReference type="SUPFAM" id="SSF53098">
    <property type="entry name" value="Ribonuclease H-like"/>
    <property type="match status" value="1"/>
</dbReference>
<dbReference type="InterPro" id="IPR036397">
    <property type="entry name" value="RNaseH_sf"/>
</dbReference>
<dbReference type="GO" id="GO:0003676">
    <property type="term" value="F:nucleic acid binding"/>
    <property type="evidence" value="ECO:0007669"/>
    <property type="project" value="InterPro"/>
</dbReference>
<reference evidence="1" key="2">
    <citation type="submission" date="2024-07" db="EMBL/GenBank/DDBJ databases">
        <title>Streptomyces haneummycinica sp. nov., a new antibiotic-producing actinobacterium isolated from marine sediment.</title>
        <authorList>
            <person name="Uemura M."/>
            <person name="Hamada M."/>
            <person name="Hirano S."/>
            <person name="Kobayashi K."/>
            <person name="Ohshiro T."/>
            <person name="Kobayashi T."/>
            <person name="Terahara T."/>
        </authorList>
    </citation>
    <scope>NUCLEOTIDE SEQUENCE</scope>
    <source>
        <strain evidence="1">KM77-8</strain>
        <plasmid evidence="1">pKM77-8_2</plasmid>
    </source>
</reference>
<organism evidence="1">
    <name type="scientific">Streptomyces haneummycinicus</name>
    <dbReference type="NCBI Taxonomy" id="3074435"/>
    <lineage>
        <taxon>Bacteria</taxon>
        <taxon>Bacillati</taxon>
        <taxon>Actinomycetota</taxon>
        <taxon>Actinomycetes</taxon>
        <taxon>Kitasatosporales</taxon>
        <taxon>Streptomycetaceae</taxon>
        <taxon>Streptomyces</taxon>
    </lineage>
</organism>
<name>A0AAT9I0D7_9ACTN</name>
<accession>A0AAT9I0D7</accession>
<dbReference type="EMBL" id="AP035770">
    <property type="protein sequence ID" value="BFO23196.1"/>
    <property type="molecule type" value="Genomic_DNA"/>
</dbReference>
<evidence type="ECO:0000313" key="1">
    <source>
        <dbReference type="EMBL" id="BFO23196.1"/>
    </source>
</evidence>
<dbReference type="AlphaFoldDB" id="A0AAT9I0D7"/>
<geneLocation type="plasmid" evidence="1">
    <name>pKM77-8_2</name>
</geneLocation>